<evidence type="ECO:0000256" key="8">
    <source>
        <dbReference type="ARBA" id="ARBA00022989"/>
    </source>
</evidence>
<dbReference type="PANTHER" id="PTHR11929:SF243">
    <property type="entry name" value="FUCOSYLTRANSFERASE"/>
    <property type="match status" value="1"/>
</dbReference>
<keyword evidence="6 11" id="KW-0812">Transmembrane</keyword>
<accession>A0ABN9KW99</accession>
<dbReference type="InterPro" id="IPR016197">
    <property type="entry name" value="Chromo-like_dom_sf"/>
</dbReference>
<evidence type="ECO:0000256" key="5">
    <source>
        <dbReference type="ARBA" id="ARBA00022679"/>
    </source>
</evidence>
<name>A0ABN9KW99_9NEOB</name>
<comment type="pathway">
    <text evidence="2">Protein modification; protein glycosylation.</text>
</comment>
<keyword evidence="9 11" id="KW-0472">Membrane</keyword>
<dbReference type="EMBL" id="CAUEEQ010003947">
    <property type="protein sequence ID" value="CAJ0926351.1"/>
    <property type="molecule type" value="Genomic_DNA"/>
</dbReference>
<keyword evidence="7" id="KW-0735">Signal-anchor</keyword>
<dbReference type="PANTHER" id="PTHR11929">
    <property type="entry name" value="ALPHA- 1,3 -FUCOSYLTRANSFERASE"/>
    <property type="match status" value="1"/>
</dbReference>
<evidence type="ECO:0000313" key="14">
    <source>
        <dbReference type="Proteomes" id="UP001176940"/>
    </source>
</evidence>
<keyword evidence="5 11" id="KW-0808">Transferase</keyword>
<dbReference type="SUPFAM" id="SSF54160">
    <property type="entry name" value="Chromo domain-like"/>
    <property type="match status" value="1"/>
</dbReference>
<dbReference type="PROSITE" id="PS50994">
    <property type="entry name" value="INTEGRASE"/>
    <property type="match status" value="1"/>
</dbReference>
<reference evidence="13" key="1">
    <citation type="submission" date="2023-07" db="EMBL/GenBank/DDBJ databases">
        <authorList>
            <person name="Stuckert A."/>
        </authorList>
    </citation>
    <scope>NUCLEOTIDE SEQUENCE</scope>
</reference>
<keyword evidence="8 11" id="KW-1133">Transmembrane helix</keyword>
<dbReference type="InterPro" id="IPR036397">
    <property type="entry name" value="RNaseH_sf"/>
</dbReference>
<dbReference type="Gene3D" id="3.40.50.11660">
    <property type="entry name" value="Glycosyl transferase family 10, C-terminal domain"/>
    <property type="match status" value="1"/>
</dbReference>
<keyword evidence="11" id="KW-0333">Golgi apparatus</keyword>
<evidence type="ECO:0000256" key="10">
    <source>
        <dbReference type="ARBA" id="ARBA00023180"/>
    </source>
</evidence>
<evidence type="ECO:0000313" key="13">
    <source>
        <dbReference type="EMBL" id="CAJ0926351.1"/>
    </source>
</evidence>
<dbReference type="InterPro" id="IPR031481">
    <property type="entry name" value="Glyco_tran_10_N"/>
</dbReference>
<dbReference type="Pfam" id="PF17039">
    <property type="entry name" value="Glyco_tran_10_N"/>
    <property type="match status" value="1"/>
</dbReference>
<evidence type="ECO:0000256" key="2">
    <source>
        <dbReference type="ARBA" id="ARBA00004922"/>
    </source>
</evidence>
<evidence type="ECO:0000256" key="6">
    <source>
        <dbReference type="ARBA" id="ARBA00022692"/>
    </source>
</evidence>
<dbReference type="SUPFAM" id="SSF53098">
    <property type="entry name" value="Ribonuclease H-like"/>
    <property type="match status" value="1"/>
</dbReference>
<dbReference type="EC" id="2.4.1.-" evidence="11"/>
<dbReference type="Gene3D" id="3.30.420.10">
    <property type="entry name" value="Ribonuclease H-like superfamily/Ribonuclease H"/>
    <property type="match status" value="1"/>
</dbReference>
<evidence type="ECO:0000256" key="11">
    <source>
        <dbReference type="RuleBase" id="RU003832"/>
    </source>
</evidence>
<comment type="caution">
    <text evidence="13">The sequence shown here is derived from an EMBL/GenBank/DDBJ whole genome shotgun (WGS) entry which is preliminary data.</text>
</comment>
<dbReference type="InterPro" id="IPR056924">
    <property type="entry name" value="SH3_Tf2-1"/>
</dbReference>
<keyword evidence="10" id="KW-0325">Glycoprotein</keyword>
<keyword evidence="4 11" id="KW-0328">Glycosyltransferase</keyword>
<comment type="subcellular location">
    <subcellularLocation>
        <location evidence="11">Golgi apparatus</location>
        <location evidence="11">Golgi stack membrane</location>
        <topology evidence="11">Single-pass type II membrane protein</topology>
    </subcellularLocation>
    <subcellularLocation>
        <location evidence="1">Membrane</location>
        <topology evidence="1">Single-pass membrane protein</topology>
    </subcellularLocation>
</comment>
<dbReference type="Proteomes" id="UP001176940">
    <property type="component" value="Unassembled WGS sequence"/>
</dbReference>
<feature type="transmembrane region" description="Helical" evidence="11">
    <location>
        <begin position="294"/>
        <end position="312"/>
    </location>
</feature>
<evidence type="ECO:0000256" key="7">
    <source>
        <dbReference type="ARBA" id="ARBA00022968"/>
    </source>
</evidence>
<organism evidence="13 14">
    <name type="scientific">Ranitomeya imitator</name>
    <name type="common">mimic poison frog</name>
    <dbReference type="NCBI Taxonomy" id="111125"/>
    <lineage>
        <taxon>Eukaryota</taxon>
        <taxon>Metazoa</taxon>
        <taxon>Chordata</taxon>
        <taxon>Craniata</taxon>
        <taxon>Vertebrata</taxon>
        <taxon>Euteleostomi</taxon>
        <taxon>Amphibia</taxon>
        <taxon>Batrachia</taxon>
        <taxon>Anura</taxon>
        <taxon>Neobatrachia</taxon>
        <taxon>Hyloidea</taxon>
        <taxon>Dendrobatidae</taxon>
        <taxon>Dendrobatinae</taxon>
        <taxon>Ranitomeya</taxon>
    </lineage>
</organism>
<dbReference type="InterPro" id="IPR055270">
    <property type="entry name" value="Glyco_tran_10_C"/>
</dbReference>
<sequence length="636" mass="73770">MGIDLSFSSAFHPQTNGQTERTNQTLETYLRCFVSADQDDWVSFLPLAEFALNNRASSATLVSPFFCNSGFHPRFSSGQVESSDCPGVDSVVDRLQQIWTQVVDNLILSQEKAQLFANRRRRVGPRLRVGDLVWLSSRHIPMKVSSPKFKPRFIGPYRISEVLNPVSFRLTLPDSFSIHNVFHRSLLRRYVAPMVPSVEPPAPVLVEGELEYIVEKILDSRVSRRKLHLSFVLLEALRRKGCTAVPLVRHGDMGFSRLGIKYSKIHTQGNLSSQPPGVPATVDQKMKKTHHKQVLTCGCLLLLVLFIILWISKNLSTITQRKEIYPVFIQRTSKDHVDKTQLLILVWTWPFGELFPLDTCQSIYGISGCTLTADRKMLSQADAVIIHHFDIMHNKDLPQGSRPGYQRWVWFNIEPPIITENLKMLDNLINLTMTYREDSDIFLPYGFLKPLKEPQAFKIPSKSKLVSWVVSKWYPSNKRTSYYEELKNYIQIDVYGKEHKELSWDNFYSTISQYKFYLAFENSDHKDYITEKLWINSFNVGVVPVVLGASRKNYERFIPPDSFIHVDDFHSLKELALFLLELDKDDLRYEQYFKWKSKYGLVVEQGWDNYYCKACRELQEKPGYKVIPSVEKWFFS</sequence>
<proteinExistence type="inferred from homology"/>
<dbReference type="InterPro" id="IPR038577">
    <property type="entry name" value="GT10-like_C_sf"/>
</dbReference>
<dbReference type="Pfam" id="PF24626">
    <property type="entry name" value="SH3_Tf2-1"/>
    <property type="match status" value="1"/>
</dbReference>
<evidence type="ECO:0000256" key="4">
    <source>
        <dbReference type="ARBA" id="ARBA00022676"/>
    </source>
</evidence>
<feature type="domain" description="Integrase catalytic" evidence="12">
    <location>
        <begin position="1"/>
        <end position="72"/>
    </location>
</feature>
<dbReference type="InterPro" id="IPR001503">
    <property type="entry name" value="Glyco_trans_10"/>
</dbReference>
<dbReference type="InterPro" id="IPR001584">
    <property type="entry name" value="Integrase_cat-core"/>
</dbReference>
<gene>
    <name evidence="13" type="ORF">RIMI_LOCUS2750535</name>
</gene>
<dbReference type="InterPro" id="IPR012337">
    <property type="entry name" value="RNaseH-like_sf"/>
</dbReference>
<evidence type="ECO:0000256" key="1">
    <source>
        <dbReference type="ARBA" id="ARBA00004167"/>
    </source>
</evidence>
<evidence type="ECO:0000256" key="9">
    <source>
        <dbReference type="ARBA" id="ARBA00023136"/>
    </source>
</evidence>
<keyword evidence="14" id="KW-1185">Reference proteome</keyword>
<protein>
    <recommendedName>
        <fullName evidence="11">Fucosyltransferase</fullName>
        <ecNumber evidence="11">2.4.1.-</ecNumber>
    </recommendedName>
</protein>
<comment type="similarity">
    <text evidence="3 11">Belongs to the glycosyltransferase 10 family.</text>
</comment>
<dbReference type="SUPFAM" id="SSF53756">
    <property type="entry name" value="UDP-Glycosyltransferase/glycogen phosphorylase"/>
    <property type="match status" value="1"/>
</dbReference>
<evidence type="ECO:0000259" key="12">
    <source>
        <dbReference type="PROSITE" id="PS50994"/>
    </source>
</evidence>
<evidence type="ECO:0000256" key="3">
    <source>
        <dbReference type="ARBA" id="ARBA00008919"/>
    </source>
</evidence>
<dbReference type="Pfam" id="PF00852">
    <property type="entry name" value="Glyco_transf_10"/>
    <property type="match status" value="1"/>
</dbReference>